<gene>
    <name evidence="3" type="ORF">J2851_003902</name>
</gene>
<evidence type="ECO:0000313" key="3">
    <source>
        <dbReference type="EMBL" id="MBP2294116.1"/>
    </source>
</evidence>
<dbReference type="EMBL" id="JAGINP010000014">
    <property type="protein sequence ID" value="MBP2294116.1"/>
    <property type="molecule type" value="Genomic_DNA"/>
</dbReference>
<sequence length="167" mass="17069">MPTAAPRIAVLLSAGLLAASPALAETPATSREQGPLCAASVLTALTAWDAGLTAAAKFGDKAVAVAREKGRDYLLPLLGIDPKATPPQGDGQHGGVGSIERLLEESRQDPARRQDLCIAITQAVEDAKGTAGAGLEALRRALDGLDLRNAPPAPRPAPGNDDGLIRT</sequence>
<evidence type="ECO:0000256" key="2">
    <source>
        <dbReference type="SAM" id="SignalP"/>
    </source>
</evidence>
<feature type="region of interest" description="Disordered" evidence="1">
    <location>
        <begin position="145"/>
        <end position="167"/>
    </location>
</feature>
<feature type="signal peptide" evidence="2">
    <location>
        <begin position="1"/>
        <end position="24"/>
    </location>
</feature>
<feature type="chain" id="PRO_5045128718" evidence="2">
    <location>
        <begin position="25"/>
        <end position="167"/>
    </location>
</feature>
<evidence type="ECO:0000313" key="4">
    <source>
        <dbReference type="Proteomes" id="UP000781958"/>
    </source>
</evidence>
<keyword evidence="2" id="KW-0732">Signal</keyword>
<feature type="compositionally biased region" description="Low complexity" evidence="1">
    <location>
        <begin position="158"/>
        <end position="167"/>
    </location>
</feature>
<feature type="region of interest" description="Disordered" evidence="1">
    <location>
        <begin position="81"/>
        <end position="108"/>
    </location>
</feature>
<proteinExistence type="predicted"/>
<comment type="caution">
    <text evidence="3">The sequence shown here is derived from an EMBL/GenBank/DDBJ whole genome shotgun (WGS) entry which is preliminary data.</text>
</comment>
<dbReference type="Proteomes" id="UP000781958">
    <property type="component" value="Unassembled WGS sequence"/>
</dbReference>
<accession>A0ABS4SNH0</accession>
<protein>
    <submittedName>
        <fullName evidence="3">Uncharacterized protein</fullName>
    </submittedName>
</protein>
<organism evidence="3 4">
    <name type="scientific">Azospirillum rugosum</name>
    <dbReference type="NCBI Taxonomy" id="416170"/>
    <lineage>
        <taxon>Bacteria</taxon>
        <taxon>Pseudomonadati</taxon>
        <taxon>Pseudomonadota</taxon>
        <taxon>Alphaproteobacteria</taxon>
        <taxon>Rhodospirillales</taxon>
        <taxon>Azospirillaceae</taxon>
        <taxon>Azospirillum</taxon>
    </lineage>
</organism>
<dbReference type="RefSeq" id="WP_209768110.1">
    <property type="nucleotide sequence ID" value="NZ_JAGINP010000014.1"/>
</dbReference>
<reference evidence="3 4" key="1">
    <citation type="submission" date="2021-03" db="EMBL/GenBank/DDBJ databases">
        <title>Genomic Encyclopedia of Type Strains, Phase III (KMG-III): the genomes of soil and plant-associated and newly described type strains.</title>
        <authorList>
            <person name="Whitman W."/>
        </authorList>
    </citation>
    <scope>NUCLEOTIDE SEQUENCE [LARGE SCALE GENOMIC DNA]</scope>
    <source>
        <strain evidence="3 4">IMMIB AFH-6</strain>
    </source>
</reference>
<name>A0ABS4SNH0_9PROT</name>
<evidence type="ECO:0000256" key="1">
    <source>
        <dbReference type="SAM" id="MobiDB-lite"/>
    </source>
</evidence>
<keyword evidence="4" id="KW-1185">Reference proteome</keyword>